<dbReference type="SMART" id="SM00448">
    <property type="entry name" value="REC"/>
    <property type="match status" value="1"/>
</dbReference>
<dbReference type="GO" id="GO:0000155">
    <property type="term" value="F:phosphorelay sensor kinase activity"/>
    <property type="evidence" value="ECO:0007669"/>
    <property type="project" value="InterPro"/>
</dbReference>
<dbReference type="Pfam" id="PF00072">
    <property type="entry name" value="Response_reg"/>
    <property type="match status" value="1"/>
</dbReference>
<dbReference type="CDD" id="cd00082">
    <property type="entry name" value="HisKA"/>
    <property type="match status" value="1"/>
</dbReference>
<dbReference type="InterPro" id="IPR036890">
    <property type="entry name" value="HATPase_C_sf"/>
</dbReference>
<evidence type="ECO:0000256" key="2">
    <source>
        <dbReference type="ARBA" id="ARBA00012438"/>
    </source>
</evidence>
<feature type="modified residue" description="4-aspartylphosphate" evidence="6">
    <location>
        <position position="677"/>
    </location>
</feature>
<gene>
    <name evidence="10" type="ORF">D3P06_09790</name>
</gene>
<evidence type="ECO:0000313" key="11">
    <source>
        <dbReference type="Proteomes" id="UP000285530"/>
    </source>
</evidence>
<dbReference type="Gene3D" id="1.10.287.130">
    <property type="match status" value="1"/>
</dbReference>
<dbReference type="PANTHER" id="PTHR43047">
    <property type="entry name" value="TWO-COMPONENT HISTIDINE PROTEIN KINASE"/>
    <property type="match status" value="1"/>
</dbReference>
<evidence type="ECO:0000256" key="6">
    <source>
        <dbReference type="PROSITE-ProRule" id="PRU00169"/>
    </source>
</evidence>
<dbReference type="CDD" id="cd00156">
    <property type="entry name" value="REC"/>
    <property type="match status" value="1"/>
</dbReference>
<evidence type="ECO:0000256" key="7">
    <source>
        <dbReference type="SAM" id="Coils"/>
    </source>
</evidence>
<dbReference type="InterPro" id="IPR005467">
    <property type="entry name" value="His_kinase_dom"/>
</dbReference>
<dbReference type="InterPro" id="IPR036097">
    <property type="entry name" value="HisK_dim/P_sf"/>
</dbReference>
<reference evidence="10 11" key="1">
    <citation type="submission" date="2018-09" db="EMBL/GenBank/DDBJ databases">
        <title>Paracoccus onubensis nov. sp. a moderate halophilic bacterium isolated from Gruta de las Maravillas (Aracena, Spain).</title>
        <authorList>
            <person name="Jurado V."/>
            <person name="Gutierrez-Patricio S."/>
            <person name="Gonzalez-Pimentel J.L."/>
            <person name="Laiz L."/>
            <person name="Saiz-Jimenez C."/>
        </authorList>
    </citation>
    <scope>NUCLEOTIDE SEQUENCE [LARGE SCALE GENOMIC DNA]</scope>
    <source>
        <strain evidence="10 11">DSM 19484</strain>
    </source>
</reference>
<dbReference type="Proteomes" id="UP000285530">
    <property type="component" value="Unassembled WGS sequence"/>
</dbReference>
<dbReference type="SMART" id="SM00387">
    <property type="entry name" value="HATPase_c"/>
    <property type="match status" value="1"/>
</dbReference>
<dbReference type="Pfam" id="PF12860">
    <property type="entry name" value="PAS_7"/>
    <property type="match status" value="2"/>
</dbReference>
<dbReference type="Gene3D" id="3.40.50.2300">
    <property type="match status" value="1"/>
</dbReference>
<dbReference type="PROSITE" id="PS50110">
    <property type="entry name" value="RESPONSE_REGULATORY"/>
    <property type="match status" value="1"/>
</dbReference>
<keyword evidence="3 6" id="KW-0597">Phosphoprotein</keyword>
<keyword evidence="11" id="KW-1185">Reference proteome</keyword>
<dbReference type="GO" id="GO:0009927">
    <property type="term" value="F:histidine phosphotransfer kinase activity"/>
    <property type="evidence" value="ECO:0007669"/>
    <property type="project" value="TreeGrafter"/>
</dbReference>
<dbReference type="InterPro" id="IPR011006">
    <property type="entry name" value="CheY-like_superfamily"/>
</dbReference>
<feature type="domain" description="Response regulatory" evidence="9">
    <location>
        <begin position="626"/>
        <end position="743"/>
    </location>
</feature>
<dbReference type="GO" id="GO:0005886">
    <property type="term" value="C:plasma membrane"/>
    <property type="evidence" value="ECO:0007669"/>
    <property type="project" value="TreeGrafter"/>
</dbReference>
<dbReference type="InterPro" id="IPR003661">
    <property type="entry name" value="HisK_dim/P_dom"/>
</dbReference>
<keyword evidence="5" id="KW-0418">Kinase</keyword>
<dbReference type="Pfam" id="PF00512">
    <property type="entry name" value="HisKA"/>
    <property type="match status" value="1"/>
</dbReference>
<protein>
    <recommendedName>
        <fullName evidence="2">histidine kinase</fullName>
        <ecNumber evidence="2">2.7.13.3</ecNumber>
    </recommendedName>
</protein>
<evidence type="ECO:0000256" key="5">
    <source>
        <dbReference type="ARBA" id="ARBA00022777"/>
    </source>
</evidence>
<evidence type="ECO:0000256" key="1">
    <source>
        <dbReference type="ARBA" id="ARBA00000085"/>
    </source>
</evidence>
<keyword evidence="7" id="KW-0175">Coiled coil</keyword>
<dbReference type="FunFam" id="3.30.565.10:FF:000049">
    <property type="entry name" value="Two-component sensor histidine kinase"/>
    <property type="match status" value="1"/>
</dbReference>
<dbReference type="PRINTS" id="PR00344">
    <property type="entry name" value="BCTRLSENSOR"/>
</dbReference>
<dbReference type="InterPro" id="IPR035965">
    <property type="entry name" value="PAS-like_dom_sf"/>
</dbReference>
<dbReference type="AlphaFoldDB" id="A0A418ZVW4"/>
<comment type="catalytic activity">
    <reaction evidence="1">
        <text>ATP + protein L-histidine = ADP + protein N-phospho-L-histidine.</text>
        <dbReference type="EC" id="2.7.13.3"/>
    </reaction>
</comment>
<dbReference type="SUPFAM" id="SSF52172">
    <property type="entry name" value="CheY-like"/>
    <property type="match status" value="1"/>
</dbReference>
<dbReference type="PROSITE" id="PS50109">
    <property type="entry name" value="HIS_KIN"/>
    <property type="match status" value="1"/>
</dbReference>
<dbReference type="Gene3D" id="3.30.565.10">
    <property type="entry name" value="Histidine kinase-like ATPase, C-terminal domain"/>
    <property type="match status" value="1"/>
</dbReference>
<dbReference type="InterPro" id="IPR001789">
    <property type="entry name" value="Sig_transdc_resp-reg_receiver"/>
</dbReference>
<sequence>MSDRPADIARMMAPGDDAERRHQKLVVIAQALIRQIEDQPQDTAGGYAQFQRAALLEDEVRARTRELEHALDLLNASNASLSQAYRDKEAARQNLSSAIEAVQEGFALFDADDVLVMCNSRFNAILPDIVDRLQPGLDFETYLRVVASSRHFKPPEGMTPDAWIAMRRSRHAERHFILTQELTEGRLIQVSEQRTADGGTAILQTEVTDLIRAERAERGRLLNDQAAILKATLEHLPLGVCLFDGRLRLLAWNANLSQMLTLPLTRLREGVHFDELWHQLRTQFVFPAQKGANRLADWARSVRRRESFGVEVMRLGGVGGPRTLALHAQEIPDGGFVLSIDDITDYSRALDSVSRANETLEARVTARTEELQDALAQAERANASRARFVAAVGHDLMQPLSAATLFVGSLLEDVAQPAPRAKLEKIQRSLDSVSGLIEALLDISRLEAGQAALTVEPVALAPLFEQLREEFTPVAQAKGLQLVVRPAQGWVISDRLYLRRILQNLLANAIRYTDQGRVLVAARPRAGRVLLQVRDTGRGIAEGDHRLIFAEFKRLDAKASASEGLGLGLAIVDRAAALLGHALTLRSAPGRGSTFGVEVAATLQAPDRRGAFSGLGPGGADRPEVTALIVENDAAMMQALTGLLEQWGVNVLDVSSGEDAVALLEETGVEPDLCIVDYQLGAGMDGLACLRRLAHNLGTTSRYWLMSASRSEALQRQADDLGVTLLSKPIAPGTLAQIIAEAREAMRQDMPRG</sequence>
<evidence type="ECO:0000259" key="8">
    <source>
        <dbReference type="PROSITE" id="PS50109"/>
    </source>
</evidence>
<dbReference type="EMBL" id="QZEV01000043">
    <property type="protein sequence ID" value="RJL04032.1"/>
    <property type="molecule type" value="Genomic_DNA"/>
</dbReference>
<name>A0A418ZVW4_9RHOB</name>
<dbReference type="InterPro" id="IPR003594">
    <property type="entry name" value="HATPase_dom"/>
</dbReference>
<feature type="domain" description="Histidine kinase" evidence="8">
    <location>
        <begin position="391"/>
        <end position="603"/>
    </location>
</feature>
<organism evidence="10 11">
    <name type="scientific">Paracoccus aestuarii</name>
    <dbReference type="NCBI Taxonomy" id="453842"/>
    <lineage>
        <taxon>Bacteria</taxon>
        <taxon>Pseudomonadati</taxon>
        <taxon>Pseudomonadota</taxon>
        <taxon>Alphaproteobacteria</taxon>
        <taxon>Rhodobacterales</taxon>
        <taxon>Paracoccaceae</taxon>
        <taxon>Paracoccus</taxon>
    </lineage>
</organism>
<dbReference type="SUPFAM" id="SSF47384">
    <property type="entry name" value="Homodimeric domain of signal transducing histidine kinase"/>
    <property type="match status" value="1"/>
</dbReference>
<dbReference type="PANTHER" id="PTHR43047:SF9">
    <property type="entry name" value="HISTIDINE KINASE"/>
    <property type="match status" value="1"/>
</dbReference>
<comment type="caution">
    <text evidence="10">The sequence shown here is derived from an EMBL/GenBank/DDBJ whole genome shotgun (WGS) entry which is preliminary data.</text>
</comment>
<evidence type="ECO:0000256" key="4">
    <source>
        <dbReference type="ARBA" id="ARBA00022679"/>
    </source>
</evidence>
<dbReference type="EC" id="2.7.13.3" evidence="2"/>
<accession>A0A418ZVW4</accession>
<feature type="coiled-coil region" evidence="7">
    <location>
        <begin position="343"/>
        <end position="381"/>
    </location>
</feature>
<evidence type="ECO:0000256" key="3">
    <source>
        <dbReference type="ARBA" id="ARBA00022553"/>
    </source>
</evidence>
<dbReference type="SMART" id="SM00388">
    <property type="entry name" value="HisKA"/>
    <property type="match status" value="1"/>
</dbReference>
<keyword evidence="4" id="KW-0808">Transferase</keyword>
<dbReference type="Gene3D" id="3.30.450.20">
    <property type="entry name" value="PAS domain"/>
    <property type="match status" value="1"/>
</dbReference>
<dbReference type="RefSeq" id="WP_119886402.1">
    <property type="nucleotide sequence ID" value="NZ_CP067170.1"/>
</dbReference>
<dbReference type="SUPFAM" id="SSF55785">
    <property type="entry name" value="PYP-like sensor domain (PAS domain)"/>
    <property type="match status" value="1"/>
</dbReference>
<dbReference type="Pfam" id="PF02518">
    <property type="entry name" value="HATPase_c"/>
    <property type="match status" value="1"/>
</dbReference>
<dbReference type="InterPro" id="IPR004358">
    <property type="entry name" value="Sig_transdc_His_kin-like_C"/>
</dbReference>
<dbReference type="SUPFAM" id="SSF55874">
    <property type="entry name" value="ATPase domain of HSP90 chaperone/DNA topoisomerase II/histidine kinase"/>
    <property type="match status" value="1"/>
</dbReference>
<proteinExistence type="predicted"/>
<evidence type="ECO:0000313" key="10">
    <source>
        <dbReference type="EMBL" id="RJL04032.1"/>
    </source>
</evidence>
<dbReference type="OrthoDB" id="9764438at2"/>
<evidence type="ECO:0000259" key="9">
    <source>
        <dbReference type="PROSITE" id="PS50110"/>
    </source>
</evidence>